<dbReference type="Proteomes" id="UP001213979">
    <property type="component" value="Unassembled WGS sequence"/>
</dbReference>
<comment type="caution">
    <text evidence="4">The sequence shown here is derived from an EMBL/GenBank/DDBJ whole genome shotgun (WGS) entry which is preliminary data.</text>
</comment>
<dbReference type="Pfam" id="PF02597">
    <property type="entry name" value="ThiS"/>
    <property type="match status" value="1"/>
</dbReference>
<protein>
    <recommendedName>
        <fullName evidence="3">Molybdopterin synthase sulfur carrier subunit</fullName>
    </recommendedName>
</protein>
<evidence type="ECO:0000256" key="2">
    <source>
        <dbReference type="ARBA" id="ARBA00024200"/>
    </source>
</evidence>
<dbReference type="EMBL" id="JAQOTG010000019">
    <property type="protein sequence ID" value="MDE8565234.1"/>
    <property type="molecule type" value="Genomic_DNA"/>
</dbReference>
<proteinExistence type="inferred from homology"/>
<reference evidence="4 5" key="1">
    <citation type="submission" date="2023-01" db="EMBL/GenBank/DDBJ databases">
        <title>Genome-based reclassification of Anoxybacillus geothermalis as a later heterotypic synonym of Anoxybacillus rupiensis.</title>
        <authorList>
            <person name="Inan Bektas K."/>
            <person name="Canakci S."/>
            <person name="Belduz A.A."/>
            <person name="Guler H.H."/>
        </authorList>
    </citation>
    <scope>NUCLEOTIDE SEQUENCE [LARGE SCALE GENOMIC DNA]</scope>
    <source>
        <strain evidence="4 5">DSM 17127</strain>
    </source>
</reference>
<name>A0ABT5W7C2_9BACL</name>
<dbReference type="CDD" id="cd00754">
    <property type="entry name" value="Ubl_MoaD"/>
    <property type="match status" value="1"/>
</dbReference>
<keyword evidence="1" id="KW-0547">Nucleotide-binding</keyword>
<sequence length="76" mass="8469">MITLLFFASLKEAVGNGQMSIEYEPITIEQLKRQIEVKYGVNLQNVMVAVNEEYAQENQRLQPGDVIAFIPPVSGG</sequence>
<evidence type="ECO:0000256" key="3">
    <source>
        <dbReference type="ARBA" id="ARBA00024247"/>
    </source>
</evidence>
<gene>
    <name evidence="4" type="primary">moaD</name>
    <name evidence="4" type="ORF">PNH38_15355</name>
</gene>
<dbReference type="PANTHER" id="PTHR33359:SF1">
    <property type="entry name" value="MOLYBDOPTERIN SYNTHASE SULFUR CARRIER SUBUNIT"/>
    <property type="match status" value="1"/>
</dbReference>
<dbReference type="InterPro" id="IPR044672">
    <property type="entry name" value="MOCS2A"/>
</dbReference>
<organism evidence="4 5">
    <name type="scientific">Anoxybacteroides rupiense</name>
    <dbReference type="NCBI Taxonomy" id="311460"/>
    <lineage>
        <taxon>Bacteria</taxon>
        <taxon>Bacillati</taxon>
        <taxon>Bacillota</taxon>
        <taxon>Bacilli</taxon>
        <taxon>Bacillales</taxon>
        <taxon>Anoxybacillaceae</taxon>
        <taxon>Anoxybacteroides</taxon>
    </lineage>
</organism>
<dbReference type="InterPro" id="IPR003749">
    <property type="entry name" value="ThiS/MoaD-like"/>
</dbReference>
<dbReference type="InterPro" id="IPR016155">
    <property type="entry name" value="Mopterin_synth/thiamin_S_b"/>
</dbReference>
<dbReference type="InterPro" id="IPR012675">
    <property type="entry name" value="Beta-grasp_dom_sf"/>
</dbReference>
<evidence type="ECO:0000313" key="5">
    <source>
        <dbReference type="Proteomes" id="UP001213979"/>
    </source>
</evidence>
<dbReference type="Gene3D" id="3.10.20.30">
    <property type="match status" value="1"/>
</dbReference>
<evidence type="ECO:0000313" key="4">
    <source>
        <dbReference type="EMBL" id="MDE8565234.1"/>
    </source>
</evidence>
<dbReference type="NCBIfam" id="TIGR01682">
    <property type="entry name" value="moaD"/>
    <property type="match status" value="1"/>
</dbReference>
<accession>A0ABT5W7C2</accession>
<dbReference type="SUPFAM" id="SSF54285">
    <property type="entry name" value="MoaD/ThiS"/>
    <property type="match status" value="1"/>
</dbReference>
<dbReference type="PANTHER" id="PTHR33359">
    <property type="entry name" value="MOLYBDOPTERIN SYNTHASE SULFUR CARRIER SUBUNIT"/>
    <property type="match status" value="1"/>
</dbReference>
<evidence type="ECO:0000256" key="1">
    <source>
        <dbReference type="ARBA" id="ARBA00022741"/>
    </source>
</evidence>
<comment type="similarity">
    <text evidence="2">Belongs to the MoaD family.</text>
</comment>
<keyword evidence="5" id="KW-1185">Reference proteome</keyword>
<dbReference type="RefSeq" id="WP_066148258.1">
    <property type="nucleotide sequence ID" value="NZ_JACIDF010000004.1"/>
</dbReference>